<sequence>MPVCDSATRLRDVLTVRLSWATKAGAWSVVCMGDGPSRRSTSPVRPCWTKEERDGAAQAMVHMACEALGSSYEAQRPAARCEATFSRLIQRGFKGDSGRKGCNSARSRVERIQGPSQGVALGGQTLADAVVSERVESAKARLACPAPGQQEADVVVRYCDCVPLLAESPPSHPKGSQLRGPPPISLGGSWGVRLVPPGCHGPAAWFAGLHARSGASRETQRSGDSPERAERLCQASRNRPAAGAIPAPGERGVTRAHRAMRSTMHADAASKLRPGLSPTAAPQRKLLQSARCIRRPPRCASFSLAPGGGLKMSTAAAACPSSRCCVPLAWEGLLHHRGLRLMPRLGSLRRVSSIPAAVRQRREKARRTSALVETGSETERRTPARSNFASIAACTLQPPPSHRRRLRNLLGEPLNRPSPSVSVFRHTAILRNGG</sequence>
<protein>
    <submittedName>
        <fullName evidence="2">Uncharacterized protein</fullName>
    </submittedName>
</protein>
<dbReference type="Proteomes" id="UP000799770">
    <property type="component" value="Unassembled WGS sequence"/>
</dbReference>
<feature type="region of interest" description="Disordered" evidence="1">
    <location>
        <begin position="215"/>
        <end position="249"/>
    </location>
</feature>
<gene>
    <name evidence="2" type="ORF">BDV96DRAFT_603112</name>
</gene>
<proteinExistence type="predicted"/>
<dbReference type="EMBL" id="ML977334">
    <property type="protein sequence ID" value="KAF2111524.1"/>
    <property type="molecule type" value="Genomic_DNA"/>
</dbReference>
<accession>A0A6A5YXJ2</accession>
<evidence type="ECO:0000313" key="3">
    <source>
        <dbReference type="Proteomes" id="UP000799770"/>
    </source>
</evidence>
<organism evidence="2 3">
    <name type="scientific">Lophiotrema nucula</name>
    <dbReference type="NCBI Taxonomy" id="690887"/>
    <lineage>
        <taxon>Eukaryota</taxon>
        <taxon>Fungi</taxon>
        <taxon>Dikarya</taxon>
        <taxon>Ascomycota</taxon>
        <taxon>Pezizomycotina</taxon>
        <taxon>Dothideomycetes</taxon>
        <taxon>Pleosporomycetidae</taxon>
        <taxon>Pleosporales</taxon>
        <taxon>Lophiotremataceae</taxon>
        <taxon>Lophiotrema</taxon>
    </lineage>
</organism>
<feature type="compositionally biased region" description="Basic and acidic residues" evidence="1">
    <location>
        <begin position="218"/>
        <end position="231"/>
    </location>
</feature>
<evidence type="ECO:0000256" key="1">
    <source>
        <dbReference type="SAM" id="MobiDB-lite"/>
    </source>
</evidence>
<keyword evidence="3" id="KW-1185">Reference proteome</keyword>
<name>A0A6A5YXJ2_9PLEO</name>
<reference evidence="2" key="1">
    <citation type="journal article" date="2020" name="Stud. Mycol.">
        <title>101 Dothideomycetes genomes: a test case for predicting lifestyles and emergence of pathogens.</title>
        <authorList>
            <person name="Haridas S."/>
            <person name="Albert R."/>
            <person name="Binder M."/>
            <person name="Bloem J."/>
            <person name="Labutti K."/>
            <person name="Salamov A."/>
            <person name="Andreopoulos B."/>
            <person name="Baker S."/>
            <person name="Barry K."/>
            <person name="Bills G."/>
            <person name="Bluhm B."/>
            <person name="Cannon C."/>
            <person name="Castanera R."/>
            <person name="Culley D."/>
            <person name="Daum C."/>
            <person name="Ezra D."/>
            <person name="Gonzalez J."/>
            <person name="Henrissat B."/>
            <person name="Kuo A."/>
            <person name="Liang C."/>
            <person name="Lipzen A."/>
            <person name="Lutzoni F."/>
            <person name="Magnuson J."/>
            <person name="Mondo S."/>
            <person name="Nolan M."/>
            <person name="Ohm R."/>
            <person name="Pangilinan J."/>
            <person name="Park H.-J."/>
            <person name="Ramirez L."/>
            <person name="Alfaro M."/>
            <person name="Sun H."/>
            <person name="Tritt A."/>
            <person name="Yoshinaga Y."/>
            <person name="Zwiers L.-H."/>
            <person name="Turgeon B."/>
            <person name="Goodwin S."/>
            <person name="Spatafora J."/>
            <person name="Crous P."/>
            <person name="Grigoriev I."/>
        </authorList>
    </citation>
    <scope>NUCLEOTIDE SEQUENCE</scope>
    <source>
        <strain evidence="2">CBS 627.86</strain>
    </source>
</reference>
<dbReference type="AlphaFoldDB" id="A0A6A5YXJ2"/>
<evidence type="ECO:0000313" key="2">
    <source>
        <dbReference type="EMBL" id="KAF2111524.1"/>
    </source>
</evidence>